<keyword evidence="2" id="KW-1185">Reference proteome</keyword>
<organism evidence="1 2">
    <name type="scientific">Nephila pilipes</name>
    <name type="common">Giant wood spider</name>
    <name type="synonym">Nephila maculata</name>
    <dbReference type="NCBI Taxonomy" id="299642"/>
    <lineage>
        <taxon>Eukaryota</taxon>
        <taxon>Metazoa</taxon>
        <taxon>Ecdysozoa</taxon>
        <taxon>Arthropoda</taxon>
        <taxon>Chelicerata</taxon>
        <taxon>Arachnida</taxon>
        <taxon>Araneae</taxon>
        <taxon>Araneomorphae</taxon>
        <taxon>Entelegynae</taxon>
        <taxon>Araneoidea</taxon>
        <taxon>Nephilidae</taxon>
        <taxon>Nephila</taxon>
    </lineage>
</organism>
<name>A0A8X6QM07_NEPPI</name>
<gene>
    <name evidence="1" type="ORF">NPIL_297151</name>
</gene>
<proteinExistence type="predicted"/>
<protein>
    <submittedName>
        <fullName evidence="1">Uncharacterized protein</fullName>
    </submittedName>
</protein>
<sequence>MIGTGPNAGNQSIEFRSALNGIFVCYTERSKVKVCISPLPLAIPHFSQELRHRSTRNRSVSFQRIPFCSQRYELALNTPDSG</sequence>
<dbReference type="EMBL" id="BMAW01129190">
    <property type="protein sequence ID" value="GFU29311.1"/>
    <property type="molecule type" value="Genomic_DNA"/>
</dbReference>
<accession>A0A8X6QM07</accession>
<reference evidence="1" key="1">
    <citation type="submission" date="2020-08" db="EMBL/GenBank/DDBJ databases">
        <title>Multicomponent nature underlies the extraordinary mechanical properties of spider dragline silk.</title>
        <authorList>
            <person name="Kono N."/>
            <person name="Nakamura H."/>
            <person name="Mori M."/>
            <person name="Yoshida Y."/>
            <person name="Ohtoshi R."/>
            <person name="Malay A.D."/>
            <person name="Moran D.A.P."/>
            <person name="Tomita M."/>
            <person name="Numata K."/>
            <person name="Arakawa K."/>
        </authorList>
    </citation>
    <scope>NUCLEOTIDE SEQUENCE</scope>
</reference>
<dbReference type="AlphaFoldDB" id="A0A8X6QM07"/>
<evidence type="ECO:0000313" key="1">
    <source>
        <dbReference type="EMBL" id="GFU29311.1"/>
    </source>
</evidence>
<dbReference type="Proteomes" id="UP000887013">
    <property type="component" value="Unassembled WGS sequence"/>
</dbReference>
<comment type="caution">
    <text evidence="1">The sequence shown here is derived from an EMBL/GenBank/DDBJ whole genome shotgun (WGS) entry which is preliminary data.</text>
</comment>
<evidence type="ECO:0000313" key="2">
    <source>
        <dbReference type="Proteomes" id="UP000887013"/>
    </source>
</evidence>